<proteinExistence type="predicted"/>
<dbReference type="InterPro" id="IPR010323">
    <property type="entry name" value="DUF924"/>
</dbReference>
<dbReference type="Proteomes" id="UP000463939">
    <property type="component" value="Chromosome"/>
</dbReference>
<organism evidence="1 2">
    <name type="scientific">Sulfuriferula nivalis</name>
    <dbReference type="NCBI Taxonomy" id="2675298"/>
    <lineage>
        <taxon>Bacteria</taxon>
        <taxon>Pseudomonadati</taxon>
        <taxon>Pseudomonadota</taxon>
        <taxon>Betaproteobacteria</taxon>
        <taxon>Nitrosomonadales</taxon>
        <taxon>Sulfuricellaceae</taxon>
        <taxon>Sulfuriferula</taxon>
    </lineage>
</organism>
<dbReference type="AlphaFoldDB" id="A0A809RNK6"/>
<gene>
    <name evidence="1" type="ORF">SFSGTM_30720</name>
</gene>
<accession>A0A809RNK6</accession>
<keyword evidence="2" id="KW-1185">Reference proteome</keyword>
<evidence type="ECO:0000313" key="2">
    <source>
        <dbReference type="Proteomes" id="UP000463939"/>
    </source>
</evidence>
<dbReference type="RefSeq" id="WP_162086005.1">
    <property type="nucleotide sequence ID" value="NZ_AP021881.1"/>
</dbReference>
<dbReference type="EMBL" id="AP021881">
    <property type="protein sequence ID" value="BBP02364.1"/>
    <property type="molecule type" value="Genomic_DNA"/>
</dbReference>
<sequence length="178" mass="20968">MYQEVLKFWFTETAPKMWWATDPSFDELLRLRFGDLLLQAKRCEVYEWRDTPQGRLAEIIVLDQFSRNIYRNTPASFAQDPMALALAQEAVRLQVHSQLPPTERSFLLLPYMHSESKQIHVLAEQLYREFAPAGNYEFELKHKAIIDRFGRYPHRNSILGRVSTEEEVEFLKQPGSSF</sequence>
<dbReference type="InterPro" id="IPR011990">
    <property type="entry name" value="TPR-like_helical_dom_sf"/>
</dbReference>
<evidence type="ECO:0000313" key="1">
    <source>
        <dbReference type="EMBL" id="BBP02364.1"/>
    </source>
</evidence>
<dbReference type="Pfam" id="PF06041">
    <property type="entry name" value="DUF924"/>
    <property type="match status" value="1"/>
</dbReference>
<name>A0A809RNK6_9PROT</name>
<dbReference type="Gene3D" id="1.25.40.10">
    <property type="entry name" value="Tetratricopeptide repeat domain"/>
    <property type="match status" value="1"/>
</dbReference>
<dbReference type="Gene3D" id="1.20.58.320">
    <property type="entry name" value="TPR-like"/>
    <property type="match status" value="1"/>
</dbReference>
<protein>
    <submittedName>
        <fullName evidence="1">Membrane protein</fullName>
    </submittedName>
</protein>
<dbReference type="SUPFAM" id="SSF48452">
    <property type="entry name" value="TPR-like"/>
    <property type="match status" value="1"/>
</dbReference>
<reference evidence="2" key="1">
    <citation type="submission" date="2019-11" db="EMBL/GenBank/DDBJ databases">
        <title>Isolation and characterization of a novel species in the genus Sulfuriferula.</title>
        <authorList>
            <person name="Mochizuki J."/>
            <person name="Kojima H."/>
            <person name="Fukui M."/>
        </authorList>
    </citation>
    <scope>NUCLEOTIDE SEQUENCE [LARGE SCALE GENOMIC DNA]</scope>
    <source>
        <strain evidence="2">SGTM</strain>
    </source>
</reference>
<dbReference type="KEGG" id="sniv:SFSGTM_30720"/>